<dbReference type="AlphaFoldDB" id="A0A3A8ABE2"/>
<protein>
    <recommendedName>
        <fullName evidence="6">O-antigen ligase-related domain-containing protein</fullName>
    </recommendedName>
</protein>
<keyword evidence="8" id="KW-1185">Reference proteome</keyword>
<evidence type="ECO:0000313" key="8">
    <source>
        <dbReference type="Proteomes" id="UP000246132"/>
    </source>
</evidence>
<dbReference type="PANTHER" id="PTHR37422:SF21">
    <property type="entry name" value="EXOQ-LIKE PROTEIN"/>
    <property type="match status" value="1"/>
</dbReference>
<evidence type="ECO:0000256" key="2">
    <source>
        <dbReference type="ARBA" id="ARBA00022692"/>
    </source>
</evidence>
<gene>
    <name evidence="7" type="ORF">DEM25_011810</name>
</gene>
<evidence type="ECO:0000256" key="1">
    <source>
        <dbReference type="ARBA" id="ARBA00004141"/>
    </source>
</evidence>
<dbReference type="PANTHER" id="PTHR37422">
    <property type="entry name" value="TEICHURONIC ACID BIOSYNTHESIS PROTEIN TUAE"/>
    <property type="match status" value="1"/>
</dbReference>
<dbReference type="Pfam" id="PF04932">
    <property type="entry name" value="Wzy_C"/>
    <property type="match status" value="1"/>
</dbReference>
<feature type="transmembrane region" description="Helical" evidence="5">
    <location>
        <begin position="92"/>
        <end position="115"/>
    </location>
</feature>
<feature type="transmembrane region" description="Helical" evidence="5">
    <location>
        <begin position="214"/>
        <end position="231"/>
    </location>
</feature>
<evidence type="ECO:0000256" key="4">
    <source>
        <dbReference type="ARBA" id="ARBA00023136"/>
    </source>
</evidence>
<comment type="subcellular location">
    <subcellularLocation>
        <location evidence="1">Membrane</location>
        <topology evidence="1">Multi-pass membrane protein</topology>
    </subcellularLocation>
</comment>
<dbReference type="OrthoDB" id="9796592at2"/>
<keyword evidence="3 5" id="KW-1133">Transmembrane helix</keyword>
<feature type="domain" description="O-antigen ligase-related" evidence="6">
    <location>
        <begin position="197"/>
        <end position="335"/>
    </location>
</feature>
<reference evidence="7 8" key="1">
    <citation type="journal article" date="2018" name="Int. J. Syst. Bacteriol.">
        <title>Oceaniradius stylonemae gen. nov., sp. nov., isolated from a red alga, Stylonema cornu-cervi.</title>
        <authorList>
            <person name="Jeong S."/>
        </authorList>
    </citation>
    <scope>NUCLEOTIDE SEQUENCE [LARGE SCALE GENOMIC DNA]</scope>
    <source>
        <strain evidence="7 8">StC1</strain>
    </source>
</reference>
<dbReference type="EMBL" id="QFWV02000007">
    <property type="protein sequence ID" value="RKF06309.1"/>
    <property type="molecule type" value="Genomic_DNA"/>
</dbReference>
<feature type="transmembrane region" description="Helical" evidence="5">
    <location>
        <begin position="358"/>
        <end position="377"/>
    </location>
</feature>
<accession>A0A3A8ABE2</accession>
<name>A0A3A8ABE2_9HYPH</name>
<feature type="transmembrane region" description="Helical" evidence="5">
    <location>
        <begin position="383"/>
        <end position="400"/>
    </location>
</feature>
<feature type="transmembrane region" description="Helical" evidence="5">
    <location>
        <begin position="127"/>
        <end position="147"/>
    </location>
</feature>
<comment type="caution">
    <text evidence="7">The sequence shown here is derived from an EMBL/GenBank/DDBJ whole genome shotgun (WGS) entry which is preliminary data.</text>
</comment>
<feature type="transmembrane region" description="Helical" evidence="5">
    <location>
        <begin position="16"/>
        <end position="37"/>
    </location>
</feature>
<sequence length="415" mass="45748">MTDVALTLPAVDRNRVLGGLLAAFAIWVGAFLSGFVINEPAPYELYMVGLVGIWVLCGLRFPAAIMPLLVLLIVFNIGGVISMMTMTEWRDAPMYVAVGFFLAFTAIFFAAVIAADGRRAEIIMNGYLTAAVLTGLLGIVGYFNLVPGADLFTRYGRAMGAFQDPNVFAPFLALPAIYCLHGVLTRSLEGALWRLPMLIVLSFAIFLSFSRAGWGLFVLCALLLTAFLLIASPSHRFRLRIAALAATAFVAVVIALLIAIQIEAVREMLIERARLQDYDSGQSGRFANHLIGYMKATEHPFGIGPLEFGERFGADTHNIWLKALFDYSWLGFASYVTLVVWTLGAGLRIVFRDRPWQPILVCALIVFFGHALIGNVIDTDRWRHLFLIFGVIWGCIALEARHQREVGLTLRHATA</sequence>
<keyword evidence="2 5" id="KW-0812">Transmembrane</keyword>
<feature type="transmembrane region" description="Helical" evidence="5">
    <location>
        <begin position="191"/>
        <end position="208"/>
    </location>
</feature>
<evidence type="ECO:0000256" key="5">
    <source>
        <dbReference type="SAM" id="Phobius"/>
    </source>
</evidence>
<dbReference type="Proteomes" id="UP000246132">
    <property type="component" value="Unassembled WGS sequence"/>
</dbReference>
<dbReference type="GO" id="GO:0016020">
    <property type="term" value="C:membrane"/>
    <property type="evidence" value="ECO:0007669"/>
    <property type="project" value="UniProtKB-SubCell"/>
</dbReference>
<proteinExistence type="predicted"/>
<organism evidence="7 8">
    <name type="scientific">Oceaniradius stylonematis</name>
    <dbReference type="NCBI Taxonomy" id="2184161"/>
    <lineage>
        <taxon>Bacteria</taxon>
        <taxon>Pseudomonadati</taxon>
        <taxon>Pseudomonadota</taxon>
        <taxon>Alphaproteobacteria</taxon>
        <taxon>Hyphomicrobiales</taxon>
        <taxon>Ahrensiaceae</taxon>
        <taxon>Oceaniradius</taxon>
    </lineage>
</organism>
<feature type="transmembrane region" description="Helical" evidence="5">
    <location>
        <begin position="329"/>
        <end position="351"/>
    </location>
</feature>
<evidence type="ECO:0000313" key="7">
    <source>
        <dbReference type="EMBL" id="RKF06309.1"/>
    </source>
</evidence>
<dbReference type="InterPro" id="IPR007016">
    <property type="entry name" value="O-antigen_ligase-rel_domated"/>
</dbReference>
<feature type="transmembrane region" description="Helical" evidence="5">
    <location>
        <begin position="167"/>
        <end position="184"/>
    </location>
</feature>
<evidence type="ECO:0000256" key="3">
    <source>
        <dbReference type="ARBA" id="ARBA00022989"/>
    </source>
</evidence>
<evidence type="ECO:0000259" key="6">
    <source>
        <dbReference type="Pfam" id="PF04932"/>
    </source>
</evidence>
<keyword evidence="4 5" id="KW-0472">Membrane</keyword>
<dbReference type="InterPro" id="IPR051533">
    <property type="entry name" value="WaaL-like"/>
</dbReference>
<feature type="transmembrane region" description="Helical" evidence="5">
    <location>
        <begin position="68"/>
        <end position="86"/>
    </location>
</feature>
<feature type="transmembrane region" description="Helical" evidence="5">
    <location>
        <begin position="243"/>
        <end position="262"/>
    </location>
</feature>